<dbReference type="Proteomes" id="UP000673375">
    <property type="component" value="Unassembled WGS sequence"/>
</dbReference>
<name>A0ABS4CE20_9ENTE</name>
<dbReference type="RefSeq" id="WP_209555632.1">
    <property type="nucleotide sequence ID" value="NZ_JAEDXU010000001.1"/>
</dbReference>
<dbReference type="EMBL" id="JAEDXU010000001">
    <property type="protein sequence ID" value="MBP1044835.1"/>
    <property type="molecule type" value="Genomic_DNA"/>
</dbReference>
<sequence length="102" mass="11739">MFKSEAKVKTIGTFTVKEVTDDYIEMDSWEKGTEESLDRYESLGSTELNIDGSEKEFDGFQKGDFFKFDGAYPVIESNELFTKLEVEGKELYFPNHKLQEVG</sequence>
<accession>A0ABS4CE20</accession>
<evidence type="ECO:0000313" key="1">
    <source>
        <dbReference type="EMBL" id="MBP1044835.1"/>
    </source>
</evidence>
<organism evidence="1 2">
    <name type="scientific">Enterococcus larvae</name>
    <dbReference type="NCBI Taxonomy" id="2794352"/>
    <lineage>
        <taxon>Bacteria</taxon>
        <taxon>Bacillati</taxon>
        <taxon>Bacillota</taxon>
        <taxon>Bacilli</taxon>
        <taxon>Lactobacillales</taxon>
        <taxon>Enterococcaceae</taxon>
        <taxon>Enterococcus</taxon>
    </lineage>
</organism>
<protein>
    <recommendedName>
        <fullName evidence="3">YopX protein domain-containing protein</fullName>
    </recommendedName>
</protein>
<comment type="caution">
    <text evidence="1">The sequence shown here is derived from an EMBL/GenBank/DDBJ whole genome shotgun (WGS) entry which is preliminary data.</text>
</comment>
<reference evidence="1 2" key="1">
    <citation type="submission" date="2020-12" db="EMBL/GenBank/DDBJ databases">
        <title>Vagococcus allomyrinae sp. nov. and Enterococcus lavae sp. nov., isolated from the larvae of Allomyrina dichotoma.</title>
        <authorList>
            <person name="Lee S.D."/>
        </authorList>
    </citation>
    <scope>NUCLEOTIDE SEQUENCE [LARGE SCALE GENOMIC DNA]</scope>
    <source>
        <strain evidence="1 2">BWM-S5</strain>
    </source>
</reference>
<evidence type="ECO:0000313" key="2">
    <source>
        <dbReference type="Proteomes" id="UP000673375"/>
    </source>
</evidence>
<keyword evidence="2" id="KW-1185">Reference proteome</keyword>
<gene>
    <name evidence="1" type="ORF">I6N96_00980</name>
</gene>
<proteinExistence type="predicted"/>
<evidence type="ECO:0008006" key="3">
    <source>
        <dbReference type="Google" id="ProtNLM"/>
    </source>
</evidence>